<dbReference type="GO" id="GO:0016791">
    <property type="term" value="F:phosphatase activity"/>
    <property type="evidence" value="ECO:0007669"/>
    <property type="project" value="UniProtKB-ARBA"/>
</dbReference>
<dbReference type="SUPFAM" id="SSF52799">
    <property type="entry name" value="(Phosphotyrosine protein) phosphatases II"/>
    <property type="match status" value="1"/>
</dbReference>
<evidence type="ECO:0000313" key="3">
    <source>
        <dbReference type="EMBL" id="AYV77797.1"/>
    </source>
</evidence>
<protein>
    <recommendedName>
        <fullName evidence="2">Tyrosine specific protein phosphatases domain-containing protein</fullName>
    </recommendedName>
</protein>
<sequence>MGTGKSSDIPLLSEKQKMILPKVNAIASNIYMGAYPGAVSEDVTKNMQKVLCQELGITHFVCLMDKEQLKRFTPYKLDEKTKLIHFEIIDQRIAMDDLVVDLIRSLIEIVENPTNKLYIHCWGGNGRTSTIATILLSKLYKWDWDKALTHIFKCYLQRKDPIMAYLPETEEQLIQIERLCDGPMISFEKWREQCKSLKN</sequence>
<dbReference type="Pfam" id="PF22784">
    <property type="entry name" value="PTP-SAK"/>
    <property type="match status" value="1"/>
</dbReference>
<dbReference type="Gene3D" id="3.90.190.10">
    <property type="entry name" value="Protein tyrosine phosphatase superfamily"/>
    <property type="match status" value="1"/>
</dbReference>
<proteinExistence type="predicted"/>
<dbReference type="InterPro" id="IPR016130">
    <property type="entry name" value="Tyr_Pase_AS"/>
</dbReference>
<evidence type="ECO:0000256" key="1">
    <source>
        <dbReference type="ARBA" id="ARBA00022801"/>
    </source>
</evidence>
<dbReference type="InterPro" id="IPR000387">
    <property type="entry name" value="Tyr_Pase_dom"/>
</dbReference>
<dbReference type="PROSITE" id="PS50056">
    <property type="entry name" value="TYR_PHOSPHATASE_2"/>
    <property type="match status" value="1"/>
</dbReference>
<accession>A0A3G4ZSC8</accession>
<dbReference type="InterPro" id="IPR057023">
    <property type="entry name" value="PTP-SAK"/>
</dbReference>
<dbReference type="InterPro" id="IPR029021">
    <property type="entry name" value="Prot-tyrosine_phosphatase-like"/>
</dbReference>
<feature type="domain" description="Tyrosine specific protein phosphatases" evidence="2">
    <location>
        <begin position="97"/>
        <end position="136"/>
    </location>
</feature>
<reference evidence="3" key="1">
    <citation type="submission" date="2018-10" db="EMBL/GenBank/DDBJ databases">
        <title>Hidden diversity of soil giant viruses.</title>
        <authorList>
            <person name="Schulz F."/>
            <person name="Alteio L."/>
            <person name="Goudeau D."/>
            <person name="Ryan E.M."/>
            <person name="Malmstrom R.R."/>
            <person name="Blanchard J."/>
            <person name="Woyke T."/>
        </authorList>
    </citation>
    <scope>NUCLEOTIDE SEQUENCE</scope>
    <source>
        <strain evidence="3">EDV1</strain>
    </source>
</reference>
<dbReference type="PROSITE" id="PS00383">
    <property type="entry name" value="TYR_PHOSPHATASE_1"/>
    <property type="match status" value="1"/>
</dbReference>
<gene>
    <name evidence="3" type="ORF">Edafosvirus1_128</name>
</gene>
<name>A0A3G4ZSC8_9VIRU</name>
<organism evidence="3">
    <name type="scientific">Edafosvirus sp</name>
    <dbReference type="NCBI Taxonomy" id="2487765"/>
    <lineage>
        <taxon>Viruses</taxon>
        <taxon>Varidnaviria</taxon>
        <taxon>Bamfordvirae</taxon>
        <taxon>Nucleocytoviricota</taxon>
        <taxon>Megaviricetes</taxon>
        <taxon>Imitervirales</taxon>
        <taxon>Mimiviridae</taxon>
        <taxon>Klosneuvirinae</taxon>
    </lineage>
</organism>
<dbReference type="CDD" id="cd14494">
    <property type="entry name" value="PTP_DSP_cys"/>
    <property type="match status" value="1"/>
</dbReference>
<keyword evidence="1" id="KW-0378">Hydrolase</keyword>
<dbReference type="EMBL" id="MK072066">
    <property type="protein sequence ID" value="AYV77797.1"/>
    <property type="molecule type" value="Genomic_DNA"/>
</dbReference>
<evidence type="ECO:0000259" key="2">
    <source>
        <dbReference type="PROSITE" id="PS50056"/>
    </source>
</evidence>